<keyword evidence="1" id="KW-1133">Transmembrane helix</keyword>
<feature type="transmembrane region" description="Helical" evidence="1">
    <location>
        <begin position="62"/>
        <end position="78"/>
    </location>
</feature>
<dbReference type="RefSeq" id="WP_090592566.1">
    <property type="nucleotide sequence ID" value="NZ_FNCS01000002.1"/>
</dbReference>
<dbReference type="OrthoDB" id="7951384at2"/>
<dbReference type="STRING" id="440168.SAMN04487974_102112"/>
<evidence type="ECO:0000313" key="2">
    <source>
        <dbReference type="EMBL" id="SDG34311.1"/>
    </source>
</evidence>
<name>A0A1G7TGI2_9HYPH</name>
<keyword evidence="3" id="KW-1185">Reference proteome</keyword>
<keyword evidence="1" id="KW-0812">Transmembrane</keyword>
<dbReference type="Proteomes" id="UP000199495">
    <property type="component" value="Unassembled WGS sequence"/>
</dbReference>
<evidence type="ECO:0000313" key="3">
    <source>
        <dbReference type="Proteomes" id="UP000199495"/>
    </source>
</evidence>
<reference evidence="2 3" key="1">
    <citation type="submission" date="2016-10" db="EMBL/GenBank/DDBJ databases">
        <authorList>
            <person name="de Groot N.N."/>
        </authorList>
    </citation>
    <scope>NUCLEOTIDE SEQUENCE [LARGE SCALE GENOMIC DNA]</scope>
    <source>
        <strain evidence="2 3">CGMCC 1.10267</strain>
    </source>
</reference>
<feature type="transmembrane region" description="Helical" evidence="1">
    <location>
        <begin position="22"/>
        <end position="42"/>
    </location>
</feature>
<dbReference type="EMBL" id="FNCS01000002">
    <property type="protein sequence ID" value="SDG34311.1"/>
    <property type="molecule type" value="Genomic_DNA"/>
</dbReference>
<dbReference type="AlphaFoldDB" id="A0A1G7TGI2"/>
<gene>
    <name evidence="2" type="ORF">SAMN04487974_102112</name>
</gene>
<protein>
    <recommendedName>
        <fullName evidence="4">Holin</fullName>
    </recommendedName>
</protein>
<sequence length="122" mass="13450">MLTTIMTAISQNAALGWIVRRIFDWGGWLLSIIGGALALWSQLDPVTQATLLTVLQGNWGEVTLGSAFGFAALVISQWRSWRATVKPQVVDGQKHRRELTDAEALAMNNAATGHNQTHIQRR</sequence>
<evidence type="ECO:0008006" key="4">
    <source>
        <dbReference type="Google" id="ProtNLM"/>
    </source>
</evidence>
<evidence type="ECO:0000256" key="1">
    <source>
        <dbReference type="SAM" id="Phobius"/>
    </source>
</evidence>
<proteinExistence type="predicted"/>
<organism evidence="2 3">
    <name type="scientific">Pelagibacterium luteolum</name>
    <dbReference type="NCBI Taxonomy" id="440168"/>
    <lineage>
        <taxon>Bacteria</taxon>
        <taxon>Pseudomonadati</taxon>
        <taxon>Pseudomonadota</taxon>
        <taxon>Alphaproteobacteria</taxon>
        <taxon>Hyphomicrobiales</taxon>
        <taxon>Devosiaceae</taxon>
        <taxon>Pelagibacterium</taxon>
    </lineage>
</organism>
<keyword evidence="1" id="KW-0472">Membrane</keyword>
<accession>A0A1G7TGI2</accession>